<dbReference type="GO" id="GO:1990904">
    <property type="term" value="C:ribonucleoprotein complex"/>
    <property type="evidence" value="ECO:0007669"/>
    <property type="project" value="UniProtKB-KW"/>
</dbReference>
<proteinExistence type="inferred from homology"/>
<gene>
    <name evidence="6" type="ORF">g.6893</name>
</gene>
<protein>
    <recommendedName>
        <fullName evidence="4">Small ribosomal subunit protein eS6</fullName>
    </recommendedName>
    <alternativeName>
        <fullName evidence="5">40S ribosomal protein S6</fullName>
    </alternativeName>
</protein>
<dbReference type="InterPro" id="IPR001377">
    <property type="entry name" value="Ribosomal_eS6"/>
</dbReference>
<dbReference type="AlphaFoldDB" id="A0A1B6JVE3"/>
<dbReference type="Gene3D" id="1.20.5.2650">
    <property type="match status" value="1"/>
</dbReference>
<sequence length="155" mass="17797">MVPGKKTTKRIRLLLSKGDVGYRGRKAYIKRRKTVRGSVVSNCIQVISVVVVRVPEGKTVEGLTDRVVDKSHFPKRIDKIRALFNIPEGEDVNAYVARLYAEHNPDAKVPRFKVTGVISEEERQRRAQKLAERMARKEKFLKEKQEYEEKYGVAA</sequence>
<accession>A0A1B6JVE3</accession>
<dbReference type="GO" id="GO:0005840">
    <property type="term" value="C:ribosome"/>
    <property type="evidence" value="ECO:0007669"/>
    <property type="project" value="UniProtKB-KW"/>
</dbReference>
<keyword evidence="2" id="KW-0689">Ribosomal protein</keyword>
<dbReference type="EMBL" id="GECU01004557">
    <property type="protein sequence ID" value="JAT03150.1"/>
    <property type="molecule type" value="Transcribed_RNA"/>
</dbReference>
<dbReference type="Pfam" id="PF01092">
    <property type="entry name" value="Ribosomal_S6e"/>
    <property type="match status" value="1"/>
</dbReference>
<reference evidence="6" key="1">
    <citation type="submission" date="2015-11" db="EMBL/GenBank/DDBJ databases">
        <title>De novo transcriptome assembly of four potential Pierce s Disease insect vectors from Arizona vineyards.</title>
        <authorList>
            <person name="Tassone E.E."/>
        </authorList>
    </citation>
    <scope>NUCLEOTIDE SEQUENCE</scope>
</reference>
<comment type="similarity">
    <text evidence="1">Belongs to the eukaryotic ribosomal protein eS6 family.</text>
</comment>
<name>A0A1B6JVE3_9HEMI</name>
<evidence type="ECO:0000256" key="1">
    <source>
        <dbReference type="ARBA" id="ARBA00009312"/>
    </source>
</evidence>
<dbReference type="GO" id="GO:0006412">
    <property type="term" value="P:translation"/>
    <property type="evidence" value="ECO:0007669"/>
    <property type="project" value="InterPro"/>
</dbReference>
<keyword evidence="3" id="KW-0687">Ribonucleoprotein</keyword>
<evidence type="ECO:0000256" key="4">
    <source>
        <dbReference type="ARBA" id="ARBA00035278"/>
    </source>
</evidence>
<dbReference type="PANTHER" id="PTHR11502">
    <property type="entry name" value="40S RIBOSOMAL PROTEIN S6"/>
    <property type="match status" value="1"/>
</dbReference>
<evidence type="ECO:0000256" key="5">
    <source>
        <dbReference type="ARBA" id="ARBA00035403"/>
    </source>
</evidence>
<evidence type="ECO:0000256" key="2">
    <source>
        <dbReference type="ARBA" id="ARBA00022980"/>
    </source>
</evidence>
<organism evidence="6">
    <name type="scientific">Homalodisca liturata</name>
    <dbReference type="NCBI Taxonomy" id="320908"/>
    <lineage>
        <taxon>Eukaryota</taxon>
        <taxon>Metazoa</taxon>
        <taxon>Ecdysozoa</taxon>
        <taxon>Arthropoda</taxon>
        <taxon>Hexapoda</taxon>
        <taxon>Insecta</taxon>
        <taxon>Pterygota</taxon>
        <taxon>Neoptera</taxon>
        <taxon>Paraneoptera</taxon>
        <taxon>Hemiptera</taxon>
        <taxon>Auchenorrhyncha</taxon>
        <taxon>Membracoidea</taxon>
        <taxon>Cicadellidae</taxon>
        <taxon>Cicadellinae</taxon>
        <taxon>Proconiini</taxon>
        <taxon>Homalodisca</taxon>
    </lineage>
</organism>
<evidence type="ECO:0000313" key="6">
    <source>
        <dbReference type="EMBL" id="JAT03150.1"/>
    </source>
</evidence>
<dbReference type="GO" id="GO:0003735">
    <property type="term" value="F:structural constituent of ribosome"/>
    <property type="evidence" value="ECO:0007669"/>
    <property type="project" value="InterPro"/>
</dbReference>
<evidence type="ECO:0000256" key="3">
    <source>
        <dbReference type="ARBA" id="ARBA00023274"/>
    </source>
</evidence>